<reference evidence="4" key="1">
    <citation type="submission" date="2021-04" db="EMBL/GenBank/DDBJ databases">
        <title>Oceanospirillales bacteria with DddD are important DMSP degraders in coastal seawater.</title>
        <authorList>
            <person name="Liu J."/>
        </authorList>
    </citation>
    <scope>NUCLEOTIDE SEQUENCE</scope>
    <source>
        <strain evidence="4">D13-1</strain>
    </source>
</reference>
<keyword evidence="5" id="KW-1185">Reference proteome</keyword>
<dbReference type="Proteomes" id="UP001058461">
    <property type="component" value="Chromosome"/>
</dbReference>
<evidence type="ECO:0000259" key="3">
    <source>
        <dbReference type="Pfam" id="PF07687"/>
    </source>
</evidence>
<dbReference type="Pfam" id="PF07687">
    <property type="entry name" value="M20_dimer"/>
    <property type="match status" value="1"/>
</dbReference>
<dbReference type="RefSeq" id="WP_255854079.1">
    <property type="nucleotide sequence ID" value="NZ_CP073347.1"/>
</dbReference>
<dbReference type="InterPro" id="IPR010158">
    <property type="entry name" value="Amidase_Cbmase"/>
</dbReference>
<dbReference type="InterPro" id="IPR011650">
    <property type="entry name" value="Peptidase_M20_dimer"/>
</dbReference>
<feature type="domain" description="Peptidase M20 dimerisation" evidence="3">
    <location>
        <begin position="213"/>
        <end position="312"/>
    </location>
</feature>
<dbReference type="Pfam" id="PF01546">
    <property type="entry name" value="Peptidase_M20"/>
    <property type="match status" value="1"/>
</dbReference>
<sequence length="413" mass="44284">MTNSLLSINGGRLWQSLMDLAEVGATELGGNCRLALTDEDKAGRELVSGWLRDAGLTLRVDALGNIFARRAGRNPDLPPVMSGSHIDTQPTGGRFDGNYGVLAALEVVRRLNDLNIETEAPIDVAIWTNEEGSRFVPVMMGSGVFAGVLTLEQALNARDKAGLSVADELQRIGYAGTEPVGGYPVKAYYEAHIEQGPVLDTENLPVGVVTGALGLYWYDVVVTGQECHAGPSPMPYRRDALKVASSLINRILTLSDDCQPDGRVTVGELDMHPNSRNVVPGRVRFTVDLRHSDEAVLLEMNNALEALIAEAATTGISIELSVVQKMAPTHFDSGRVDKVRQAVKDLGLVQRELISGAGHDAVYLSRIIPTAMIFVPCIGGISHNEVEDARPNELEAGANVLFNAMLAEAGRVA</sequence>
<name>A0ABY5HI21_9GAMM</name>
<dbReference type="PANTHER" id="PTHR32494">
    <property type="entry name" value="ALLANTOATE DEIMINASE-RELATED"/>
    <property type="match status" value="1"/>
</dbReference>
<keyword evidence="2 4" id="KW-0378">Hydrolase</keyword>
<comment type="similarity">
    <text evidence="1">Belongs to the peptidase M20 family.</text>
</comment>
<dbReference type="EMBL" id="CP073347">
    <property type="protein sequence ID" value="UTW12031.1"/>
    <property type="molecule type" value="Genomic_DNA"/>
</dbReference>
<dbReference type="SUPFAM" id="SSF55031">
    <property type="entry name" value="Bacterial exopeptidase dimerisation domain"/>
    <property type="match status" value="1"/>
</dbReference>
<dbReference type="SUPFAM" id="SSF53187">
    <property type="entry name" value="Zn-dependent exopeptidases"/>
    <property type="match status" value="1"/>
</dbReference>
<dbReference type="Gene3D" id="3.30.70.360">
    <property type="match status" value="1"/>
</dbReference>
<dbReference type="GO" id="GO:0016740">
    <property type="term" value="F:transferase activity"/>
    <property type="evidence" value="ECO:0007669"/>
    <property type="project" value="UniProtKB-KW"/>
</dbReference>
<organism evidence="4 5">
    <name type="scientific">Marinobacterium rhizophilum</name>
    <dbReference type="NCBI Taxonomy" id="420402"/>
    <lineage>
        <taxon>Bacteria</taxon>
        <taxon>Pseudomonadati</taxon>
        <taxon>Pseudomonadota</taxon>
        <taxon>Gammaproteobacteria</taxon>
        <taxon>Oceanospirillales</taxon>
        <taxon>Oceanospirillaceae</taxon>
        <taxon>Marinobacterium</taxon>
    </lineage>
</organism>
<dbReference type="PANTHER" id="PTHR32494:SF5">
    <property type="entry name" value="ALLANTOATE AMIDOHYDROLASE"/>
    <property type="match status" value="1"/>
</dbReference>
<evidence type="ECO:0000256" key="1">
    <source>
        <dbReference type="ARBA" id="ARBA00006153"/>
    </source>
</evidence>
<evidence type="ECO:0000313" key="5">
    <source>
        <dbReference type="Proteomes" id="UP001058461"/>
    </source>
</evidence>
<evidence type="ECO:0000256" key="2">
    <source>
        <dbReference type="ARBA" id="ARBA00022801"/>
    </source>
</evidence>
<dbReference type="Gene3D" id="3.40.630.10">
    <property type="entry name" value="Zn peptidases"/>
    <property type="match status" value="1"/>
</dbReference>
<dbReference type="PIRSF" id="PIRSF001235">
    <property type="entry name" value="Amidase_carbamoylase"/>
    <property type="match status" value="1"/>
</dbReference>
<keyword evidence="4" id="KW-0808">Transferase</keyword>
<protein>
    <submittedName>
        <fullName evidence="4">Zn-dependent hydrolase</fullName>
    </submittedName>
</protein>
<dbReference type="InterPro" id="IPR002933">
    <property type="entry name" value="Peptidase_M20"/>
</dbReference>
<evidence type="ECO:0000313" key="4">
    <source>
        <dbReference type="EMBL" id="UTW12031.1"/>
    </source>
</evidence>
<dbReference type="NCBIfam" id="TIGR01879">
    <property type="entry name" value="hydantase"/>
    <property type="match status" value="1"/>
</dbReference>
<gene>
    <name evidence="4" type="ORF">KDW95_22840</name>
</gene>
<accession>A0ABY5HI21</accession>
<dbReference type="CDD" id="cd03884">
    <property type="entry name" value="M20_bAS"/>
    <property type="match status" value="1"/>
</dbReference>
<proteinExistence type="inferred from homology"/>
<dbReference type="NCBIfam" id="NF009527">
    <property type="entry name" value="PRK12891.1"/>
    <property type="match status" value="1"/>
</dbReference>
<dbReference type="NCBIfam" id="NF006771">
    <property type="entry name" value="PRK09290.1-5"/>
    <property type="match status" value="1"/>
</dbReference>
<dbReference type="InterPro" id="IPR036264">
    <property type="entry name" value="Bact_exopeptidase_dim_dom"/>
</dbReference>
<dbReference type="NCBIfam" id="NF006769">
    <property type="entry name" value="PRK09290.1-3"/>
    <property type="match status" value="1"/>
</dbReference>
<dbReference type="GO" id="GO:0016787">
    <property type="term" value="F:hydrolase activity"/>
    <property type="evidence" value="ECO:0007669"/>
    <property type="project" value="UniProtKB-KW"/>
</dbReference>